<feature type="transmembrane region" description="Helical" evidence="1">
    <location>
        <begin position="15"/>
        <end position="37"/>
    </location>
</feature>
<name>A0A7U8C438_NEPCE</name>
<accession>A0A7U8C438</accession>
<organism evidence="2 3">
    <name type="scientific">Neptuniibacter caesariensis</name>
    <dbReference type="NCBI Taxonomy" id="207954"/>
    <lineage>
        <taxon>Bacteria</taxon>
        <taxon>Pseudomonadati</taxon>
        <taxon>Pseudomonadota</taxon>
        <taxon>Gammaproteobacteria</taxon>
        <taxon>Oceanospirillales</taxon>
        <taxon>Oceanospirillaceae</taxon>
        <taxon>Neptuniibacter</taxon>
    </lineage>
</organism>
<gene>
    <name evidence="2" type="ORF">MED92_04869</name>
</gene>
<keyword evidence="3" id="KW-1185">Reference proteome</keyword>
<protein>
    <submittedName>
        <fullName evidence="2">Uncharacterized protein</fullName>
    </submittedName>
</protein>
<dbReference type="AlphaFoldDB" id="A0A7U8C438"/>
<keyword evidence="1" id="KW-1133">Transmembrane helix</keyword>
<dbReference type="Proteomes" id="UP000002171">
    <property type="component" value="Unassembled WGS sequence"/>
</dbReference>
<keyword evidence="1" id="KW-0472">Membrane</keyword>
<keyword evidence="1" id="KW-0812">Transmembrane</keyword>
<reference evidence="2 3" key="1">
    <citation type="submission" date="2006-02" db="EMBL/GenBank/DDBJ databases">
        <authorList>
            <person name="Pinhassi J."/>
            <person name="Pedros-Alio C."/>
            <person name="Ferriera S."/>
            <person name="Johnson J."/>
            <person name="Kravitz S."/>
            <person name="Halpern A."/>
            <person name="Remington K."/>
            <person name="Beeson K."/>
            <person name="Tran B."/>
            <person name="Rogers Y.-H."/>
            <person name="Friedman R."/>
            <person name="Venter J.C."/>
        </authorList>
    </citation>
    <scope>NUCLEOTIDE SEQUENCE [LARGE SCALE GENOMIC DNA]</scope>
    <source>
        <strain evidence="2 3">MED92</strain>
    </source>
</reference>
<evidence type="ECO:0000313" key="3">
    <source>
        <dbReference type="Proteomes" id="UP000002171"/>
    </source>
</evidence>
<comment type="caution">
    <text evidence="2">The sequence shown here is derived from an EMBL/GenBank/DDBJ whole genome shotgun (WGS) entry which is preliminary data.</text>
</comment>
<sequence>MTFMADNENFRDSSGFSWIIINLVALAWITMPASIAVSRVAI</sequence>
<dbReference type="EMBL" id="AAOW01000010">
    <property type="protein sequence ID" value="EAR61158.1"/>
    <property type="molecule type" value="Genomic_DNA"/>
</dbReference>
<evidence type="ECO:0000256" key="1">
    <source>
        <dbReference type="SAM" id="Phobius"/>
    </source>
</evidence>
<proteinExistence type="predicted"/>
<evidence type="ECO:0000313" key="2">
    <source>
        <dbReference type="EMBL" id="EAR61158.1"/>
    </source>
</evidence>